<keyword evidence="4 6" id="KW-1133">Transmembrane helix</keyword>
<dbReference type="GO" id="GO:0055085">
    <property type="term" value="P:transmembrane transport"/>
    <property type="evidence" value="ECO:0000318"/>
    <property type="project" value="GO_Central"/>
</dbReference>
<dbReference type="PANTHER" id="PTHR11654">
    <property type="entry name" value="OLIGOPEPTIDE TRANSPORTER-RELATED"/>
    <property type="match status" value="1"/>
</dbReference>
<dbReference type="AlphaFoldDB" id="B9T1Z5"/>
<protein>
    <submittedName>
        <fullName evidence="7">Peptide transporter, putative</fullName>
    </submittedName>
</protein>
<evidence type="ECO:0000256" key="3">
    <source>
        <dbReference type="ARBA" id="ARBA00022692"/>
    </source>
</evidence>
<feature type="transmembrane region" description="Helical" evidence="6">
    <location>
        <begin position="321"/>
        <end position="340"/>
    </location>
</feature>
<feature type="transmembrane region" description="Helical" evidence="6">
    <location>
        <begin position="360"/>
        <end position="382"/>
    </location>
</feature>
<evidence type="ECO:0000256" key="6">
    <source>
        <dbReference type="SAM" id="Phobius"/>
    </source>
</evidence>
<dbReference type="GO" id="GO:0005886">
    <property type="term" value="C:plasma membrane"/>
    <property type="evidence" value="ECO:0000318"/>
    <property type="project" value="GO_Central"/>
</dbReference>
<keyword evidence="8" id="KW-1185">Reference proteome</keyword>
<feature type="transmembrane region" description="Helical" evidence="6">
    <location>
        <begin position="204"/>
        <end position="224"/>
    </location>
</feature>
<evidence type="ECO:0000313" key="8">
    <source>
        <dbReference type="Proteomes" id="UP000008311"/>
    </source>
</evidence>
<dbReference type="GO" id="GO:0022857">
    <property type="term" value="F:transmembrane transporter activity"/>
    <property type="evidence" value="ECO:0000318"/>
    <property type="project" value="GO_Central"/>
</dbReference>
<dbReference type="OrthoDB" id="8904098at2759"/>
<dbReference type="InterPro" id="IPR036259">
    <property type="entry name" value="MFS_trans_sf"/>
</dbReference>
<proteinExistence type="inferred from homology"/>
<evidence type="ECO:0000256" key="4">
    <source>
        <dbReference type="ARBA" id="ARBA00022989"/>
    </source>
</evidence>
<dbReference type="GO" id="GO:0006857">
    <property type="term" value="P:oligopeptide transport"/>
    <property type="evidence" value="ECO:0007669"/>
    <property type="project" value="InterPro"/>
</dbReference>
<keyword evidence="5 6" id="KW-0472">Membrane</keyword>
<dbReference type="InParanoid" id="B9T1Z5"/>
<evidence type="ECO:0000313" key="7">
    <source>
        <dbReference type="EMBL" id="EEF30130.1"/>
    </source>
</evidence>
<feature type="transmembrane region" description="Helical" evidence="6">
    <location>
        <begin position="138"/>
        <end position="155"/>
    </location>
</feature>
<organism evidence="7 8">
    <name type="scientific">Ricinus communis</name>
    <name type="common">Castor bean</name>
    <dbReference type="NCBI Taxonomy" id="3988"/>
    <lineage>
        <taxon>Eukaryota</taxon>
        <taxon>Viridiplantae</taxon>
        <taxon>Streptophyta</taxon>
        <taxon>Embryophyta</taxon>
        <taxon>Tracheophyta</taxon>
        <taxon>Spermatophyta</taxon>
        <taxon>Magnoliopsida</taxon>
        <taxon>eudicotyledons</taxon>
        <taxon>Gunneridae</taxon>
        <taxon>Pentapetalae</taxon>
        <taxon>rosids</taxon>
        <taxon>fabids</taxon>
        <taxon>Malpighiales</taxon>
        <taxon>Euphorbiaceae</taxon>
        <taxon>Acalyphoideae</taxon>
        <taxon>Acalypheae</taxon>
        <taxon>Ricinus</taxon>
    </lineage>
</organism>
<comment type="similarity">
    <text evidence="2">Belongs to the major facilitator superfamily. Proton-dependent oligopeptide transporter (POT/PTR) (TC 2.A.17) family.</text>
</comment>
<dbReference type="CDD" id="cd17416">
    <property type="entry name" value="MFS_NPF1_2"/>
    <property type="match status" value="1"/>
</dbReference>
<evidence type="ECO:0000256" key="2">
    <source>
        <dbReference type="ARBA" id="ARBA00005982"/>
    </source>
</evidence>
<dbReference type="InterPro" id="IPR018456">
    <property type="entry name" value="PTR2_symporter_CS"/>
</dbReference>
<feature type="transmembrane region" description="Helical" evidence="6">
    <location>
        <begin position="484"/>
        <end position="506"/>
    </location>
</feature>
<dbReference type="SUPFAM" id="SSF103473">
    <property type="entry name" value="MFS general substrate transporter"/>
    <property type="match status" value="1"/>
</dbReference>
<reference evidence="8" key="1">
    <citation type="journal article" date="2010" name="Nat. Biotechnol.">
        <title>Draft genome sequence of the oilseed species Ricinus communis.</title>
        <authorList>
            <person name="Chan A.P."/>
            <person name="Crabtree J."/>
            <person name="Zhao Q."/>
            <person name="Lorenzi H."/>
            <person name="Orvis J."/>
            <person name="Puiu D."/>
            <person name="Melake-Berhan A."/>
            <person name="Jones K.M."/>
            <person name="Redman J."/>
            <person name="Chen G."/>
            <person name="Cahoon E.B."/>
            <person name="Gedil M."/>
            <person name="Stanke M."/>
            <person name="Haas B.J."/>
            <person name="Wortman J.R."/>
            <person name="Fraser-Liggett C.M."/>
            <person name="Ravel J."/>
            <person name="Rabinowicz P.D."/>
        </authorList>
    </citation>
    <scope>NUCLEOTIDE SEQUENCE [LARGE SCALE GENOMIC DNA]</scope>
    <source>
        <strain evidence="8">cv. Hale</strain>
    </source>
</reference>
<evidence type="ECO:0000256" key="5">
    <source>
        <dbReference type="ARBA" id="ARBA00023136"/>
    </source>
</evidence>
<dbReference type="Gene3D" id="1.20.1250.20">
    <property type="entry name" value="MFS general substrate transporter like domains"/>
    <property type="match status" value="1"/>
</dbReference>
<accession>B9T1Z5</accession>
<dbReference type="InterPro" id="IPR000109">
    <property type="entry name" value="POT_fam"/>
</dbReference>
<feature type="transmembrane region" description="Helical" evidence="6">
    <location>
        <begin position="92"/>
        <end position="118"/>
    </location>
</feature>
<feature type="transmembrane region" description="Helical" evidence="6">
    <location>
        <begin position="526"/>
        <end position="547"/>
    </location>
</feature>
<name>B9T1Z5_RICCO</name>
<feature type="transmembrane region" description="Helical" evidence="6">
    <location>
        <begin position="176"/>
        <end position="198"/>
    </location>
</feature>
<comment type="subcellular location">
    <subcellularLocation>
        <location evidence="1">Membrane</location>
        <topology evidence="1">Multi-pass membrane protein</topology>
    </subcellularLocation>
</comment>
<sequence length="566" mass="62532">MDGSLSADPEAKMPSSSAKERGNWITFPFIIGTMAGVTLAGGGYLANLIVYLIEEFNFKSIDAAQVFNVVNGASNLFPIAGAIVADSFLGNFTVVTISSCVSFLGVVLLVLTSLLDFLKPKPCEIGSSLCQTPLKPQYAVLYGALVLTSIGFGGSRYSLATMGANQFNKPEDQNTYFNWFFFTLYSASVISVTAIVYVEENISWALGFGLCLGANFIALVIFLLGKRFYRCDKPEGSPFTALARVVVATIKKRKVLLSSRSEDYYYENDAKAKEAAATVTKSFRFFNRAAMKTEGDIKPDGSIAKPWRICSVQQVEDFKTLIGIFPIWSSSIFLGTPIAIQSSLTVLQALAMDRRLGQHFKIPAGSVIVLILITTSICLTFIDRVFYPFWRMLTHKLPTPFQRIGVGHVFNVLSMGVSALVESRRLRIGHAQHHQDDQDSSTVPMLALWLFPQLILVGIGEAFHFPGQVALYYQEFPISMRNTATAMISLIVGISFYLSTALIDLVRRVTDWLPDNIDDGRIDNVYWLMVVIGVINFGYFLVCAKLYKYQNVEKADKVSVSDMTSS</sequence>
<dbReference type="FunCoup" id="B9T1Z5">
    <property type="interactions" value="43"/>
</dbReference>
<dbReference type="PROSITE" id="PS01022">
    <property type="entry name" value="PTR2_1"/>
    <property type="match status" value="1"/>
</dbReference>
<keyword evidence="3 6" id="KW-0812">Transmembrane</keyword>
<gene>
    <name evidence="7" type="ORF">RCOM_0625060</name>
</gene>
<dbReference type="KEGG" id="rcu:8268215"/>
<dbReference type="Proteomes" id="UP000008311">
    <property type="component" value="Unassembled WGS sequence"/>
</dbReference>
<feature type="transmembrane region" description="Helical" evidence="6">
    <location>
        <begin position="29"/>
        <end position="53"/>
    </location>
</feature>
<dbReference type="eggNOG" id="KOG1237">
    <property type="taxonomic scope" value="Eukaryota"/>
</dbReference>
<dbReference type="Pfam" id="PF00854">
    <property type="entry name" value="PTR2"/>
    <property type="match status" value="1"/>
</dbReference>
<evidence type="ECO:0000256" key="1">
    <source>
        <dbReference type="ARBA" id="ARBA00004141"/>
    </source>
</evidence>
<dbReference type="EMBL" id="EQ974364">
    <property type="protein sequence ID" value="EEF30130.1"/>
    <property type="molecule type" value="Genomic_DNA"/>
</dbReference>